<accession>A0A382Y198</accession>
<feature type="non-terminal residue" evidence="1">
    <location>
        <position position="34"/>
    </location>
</feature>
<protein>
    <submittedName>
        <fullName evidence="1">Uncharacterized protein</fullName>
    </submittedName>
</protein>
<proteinExistence type="predicted"/>
<sequence length="34" mass="3988">MVLLSPHVIYSTDRLMVDYWPTKATPLPAVFRRI</sequence>
<evidence type="ECO:0000313" key="1">
    <source>
        <dbReference type="EMBL" id="SVD77013.1"/>
    </source>
</evidence>
<dbReference type="AlphaFoldDB" id="A0A382Y198"/>
<name>A0A382Y198_9ZZZZ</name>
<organism evidence="1">
    <name type="scientific">marine metagenome</name>
    <dbReference type="NCBI Taxonomy" id="408172"/>
    <lineage>
        <taxon>unclassified sequences</taxon>
        <taxon>metagenomes</taxon>
        <taxon>ecological metagenomes</taxon>
    </lineage>
</organism>
<reference evidence="1" key="1">
    <citation type="submission" date="2018-05" db="EMBL/GenBank/DDBJ databases">
        <authorList>
            <person name="Lanie J.A."/>
            <person name="Ng W.-L."/>
            <person name="Kazmierczak K.M."/>
            <person name="Andrzejewski T.M."/>
            <person name="Davidsen T.M."/>
            <person name="Wayne K.J."/>
            <person name="Tettelin H."/>
            <person name="Glass J.I."/>
            <person name="Rusch D."/>
            <person name="Podicherti R."/>
            <person name="Tsui H.-C.T."/>
            <person name="Winkler M.E."/>
        </authorList>
    </citation>
    <scope>NUCLEOTIDE SEQUENCE</scope>
</reference>
<gene>
    <name evidence="1" type="ORF">METZ01_LOCUS429867</name>
</gene>
<dbReference type="EMBL" id="UINC01172111">
    <property type="protein sequence ID" value="SVD77013.1"/>
    <property type="molecule type" value="Genomic_DNA"/>
</dbReference>